<protein>
    <submittedName>
        <fullName evidence="1">Uncharacterized protein</fullName>
    </submittedName>
</protein>
<keyword evidence="2" id="KW-1185">Reference proteome</keyword>
<comment type="caution">
    <text evidence="1">The sequence shown here is derived from an EMBL/GenBank/DDBJ whole genome shotgun (WGS) entry which is preliminary data.</text>
</comment>
<sequence>MRFKKGSTVEVMKKTDMPISWRLAEILSGNGHTYSVRYHCHPGLVNESGFERVSRKCVRPCPPSTQGKVTWIVGDLVEVCEDLSWKTATILKDLQGDNYFVRLLGTSSELTVHKLNIRGRLLWLDDKWILMGKNSGAYGVKQDNKLSISNINSKISIQVPESKKRKQIVACLDIPKNDVLPDSIKVSSRSLKRMSPYCSTVIESHTGNTQKIRMVEKVSKRQKMEQNVSVKKVDAVAYPREILGEKYAHTAFYDRNGHNEPDLAVLCSRQESLETYDSDSDASSVGSCSVISRRQNEARSNFLPIPCRVTDSFCSDAESFYHPANEEESCSLPLPPEEEVATGIHNLELHAYRCTLEALHASGPLSWEQESLLTNLRIMLHISNDEHLMELKNLLSGKTGTHIR</sequence>
<dbReference type="Proteomes" id="UP001060085">
    <property type="component" value="Linkage Group LG04"/>
</dbReference>
<organism evidence="1 2">
    <name type="scientific">Catharanthus roseus</name>
    <name type="common">Madagascar periwinkle</name>
    <name type="synonym">Vinca rosea</name>
    <dbReference type="NCBI Taxonomy" id="4058"/>
    <lineage>
        <taxon>Eukaryota</taxon>
        <taxon>Viridiplantae</taxon>
        <taxon>Streptophyta</taxon>
        <taxon>Embryophyta</taxon>
        <taxon>Tracheophyta</taxon>
        <taxon>Spermatophyta</taxon>
        <taxon>Magnoliopsida</taxon>
        <taxon>eudicotyledons</taxon>
        <taxon>Gunneridae</taxon>
        <taxon>Pentapetalae</taxon>
        <taxon>asterids</taxon>
        <taxon>lamiids</taxon>
        <taxon>Gentianales</taxon>
        <taxon>Apocynaceae</taxon>
        <taxon>Rauvolfioideae</taxon>
        <taxon>Vinceae</taxon>
        <taxon>Catharanthinae</taxon>
        <taxon>Catharanthus</taxon>
    </lineage>
</organism>
<name>A0ACC0BA40_CATRO</name>
<dbReference type="EMBL" id="CM044704">
    <property type="protein sequence ID" value="KAI5669515.1"/>
    <property type="molecule type" value="Genomic_DNA"/>
</dbReference>
<evidence type="ECO:0000313" key="1">
    <source>
        <dbReference type="EMBL" id="KAI5669515.1"/>
    </source>
</evidence>
<evidence type="ECO:0000313" key="2">
    <source>
        <dbReference type="Proteomes" id="UP001060085"/>
    </source>
</evidence>
<proteinExistence type="predicted"/>
<accession>A0ACC0BA40</accession>
<reference evidence="2" key="1">
    <citation type="journal article" date="2023" name="Nat. Plants">
        <title>Single-cell RNA sequencing provides a high-resolution roadmap for understanding the multicellular compartmentation of specialized metabolism.</title>
        <authorList>
            <person name="Sun S."/>
            <person name="Shen X."/>
            <person name="Li Y."/>
            <person name="Li Y."/>
            <person name="Wang S."/>
            <person name="Li R."/>
            <person name="Zhang H."/>
            <person name="Shen G."/>
            <person name="Guo B."/>
            <person name="Wei J."/>
            <person name="Xu J."/>
            <person name="St-Pierre B."/>
            <person name="Chen S."/>
            <person name="Sun C."/>
        </authorList>
    </citation>
    <scope>NUCLEOTIDE SEQUENCE [LARGE SCALE GENOMIC DNA]</scope>
</reference>
<gene>
    <name evidence="1" type="ORF">M9H77_19368</name>
</gene>